<evidence type="ECO:0000313" key="2">
    <source>
        <dbReference type="EMBL" id="MCI36240.1"/>
    </source>
</evidence>
<keyword evidence="3" id="KW-1185">Reference proteome</keyword>
<feature type="compositionally biased region" description="Basic and acidic residues" evidence="1">
    <location>
        <begin position="81"/>
        <end position="107"/>
    </location>
</feature>
<dbReference type="Proteomes" id="UP000265520">
    <property type="component" value="Unassembled WGS sequence"/>
</dbReference>
<protein>
    <submittedName>
        <fullName evidence="2">Uncharacterized protein</fullName>
    </submittedName>
</protein>
<dbReference type="EMBL" id="LXQA010231954">
    <property type="protein sequence ID" value="MCI36240.1"/>
    <property type="molecule type" value="Genomic_DNA"/>
</dbReference>
<name>A0A392RKC9_9FABA</name>
<organism evidence="2 3">
    <name type="scientific">Trifolium medium</name>
    <dbReference type="NCBI Taxonomy" id="97028"/>
    <lineage>
        <taxon>Eukaryota</taxon>
        <taxon>Viridiplantae</taxon>
        <taxon>Streptophyta</taxon>
        <taxon>Embryophyta</taxon>
        <taxon>Tracheophyta</taxon>
        <taxon>Spermatophyta</taxon>
        <taxon>Magnoliopsida</taxon>
        <taxon>eudicotyledons</taxon>
        <taxon>Gunneridae</taxon>
        <taxon>Pentapetalae</taxon>
        <taxon>rosids</taxon>
        <taxon>fabids</taxon>
        <taxon>Fabales</taxon>
        <taxon>Fabaceae</taxon>
        <taxon>Papilionoideae</taxon>
        <taxon>50 kb inversion clade</taxon>
        <taxon>NPAAA clade</taxon>
        <taxon>Hologalegina</taxon>
        <taxon>IRL clade</taxon>
        <taxon>Trifolieae</taxon>
        <taxon>Trifolium</taxon>
    </lineage>
</organism>
<feature type="compositionally biased region" description="Acidic residues" evidence="1">
    <location>
        <begin position="1"/>
        <end position="15"/>
    </location>
</feature>
<dbReference type="AlphaFoldDB" id="A0A392RKC9"/>
<feature type="region of interest" description="Disordered" evidence="1">
    <location>
        <begin position="1"/>
        <end position="107"/>
    </location>
</feature>
<feature type="compositionally biased region" description="Basic and acidic residues" evidence="1">
    <location>
        <begin position="16"/>
        <end position="27"/>
    </location>
</feature>
<proteinExistence type="predicted"/>
<comment type="caution">
    <text evidence="2">The sequence shown here is derived from an EMBL/GenBank/DDBJ whole genome shotgun (WGS) entry which is preliminary data.</text>
</comment>
<evidence type="ECO:0000313" key="3">
    <source>
        <dbReference type="Proteomes" id="UP000265520"/>
    </source>
</evidence>
<evidence type="ECO:0000256" key="1">
    <source>
        <dbReference type="SAM" id="MobiDB-lite"/>
    </source>
</evidence>
<reference evidence="2 3" key="1">
    <citation type="journal article" date="2018" name="Front. Plant Sci.">
        <title>Red Clover (Trifolium pratense) and Zigzag Clover (T. medium) - A Picture of Genomic Similarities and Differences.</title>
        <authorList>
            <person name="Dluhosova J."/>
            <person name="Istvanek J."/>
            <person name="Nedelnik J."/>
            <person name="Repkova J."/>
        </authorList>
    </citation>
    <scope>NUCLEOTIDE SEQUENCE [LARGE SCALE GENOMIC DNA]</scope>
    <source>
        <strain evidence="3">cv. 10/8</strain>
        <tissue evidence="2">Leaf</tissue>
    </source>
</reference>
<accession>A0A392RKC9</accession>
<feature type="compositionally biased region" description="Polar residues" evidence="1">
    <location>
        <begin position="32"/>
        <end position="59"/>
    </location>
</feature>
<sequence>MAKDVEDELKEEDYEVDRSVGKKDVGRIDSNGLGSKSRSGFSPTQKEINKSTYSGWNNPTKKTGSMGSNSSSNSSLSSTTRKSDGDRRFNGSDRWRSVRSEEMEERRAKGLCFKCGGKFHPTLHK</sequence>
<feature type="non-terminal residue" evidence="2">
    <location>
        <position position="125"/>
    </location>
</feature>
<feature type="compositionally biased region" description="Low complexity" evidence="1">
    <location>
        <begin position="60"/>
        <end position="80"/>
    </location>
</feature>